<dbReference type="AlphaFoldDB" id="A0A918AC44"/>
<dbReference type="PANTHER" id="PTHR35807">
    <property type="entry name" value="TRANSCRIPTIONAL REGULATOR REDD-RELATED"/>
    <property type="match status" value="1"/>
</dbReference>
<dbReference type="InterPro" id="IPR036388">
    <property type="entry name" value="WH-like_DNA-bd_sf"/>
</dbReference>
<dbReference type="InterPro" id="IPR016032">
    <property type="entry name" value="Sig_transdc_resp-reg_C-effctor"/>
</dbReference>
<accession>A0A918AC44</accession>
<dbReference type="PANTHER" id="PTHR35807:SF1">
    <property type="entry name" value="TRANSCRIPTIONAL REGULATOR REDD"/>
    <property type="match status" value="1"/>
</dbReference>
<gene>
    <name evidence="4" type="ORF">GCM10012278_76130</name>
</gene>
<keyword evidence="1" id="KW-0805">Transcription regulation</keyword>
<organism evidence="4 5">
    <name type="scientific">Nonomuraea glycinis</name>
    <dbReference type="NCBI Taxonomy" id="2047744"/>
    <lineage>
        <taxon>Bacteria</taxon>
        <taxon>Bacillati</taxon>
        <taxon>Actinomycetota</taxon>
        <taxon>Actinomycetes</taxon>
        <taxon>Streptosporangiales</taxon>
        <taxon>Streptosporangiaceae</taxon>
        <taxon>Nonomuraea</taxon>
    </lineage>
</organism>
<dbReference type="SUPFAM" id="SSF48452">
    <property type="entry name" value="TPR-like"/>
    <property type="match status" value="1"/>
</dbReference>
<dbReference type="SUPFAM" id="SSF46894">
    <property type="entry name" value="C-terminal effector domain of the bipartite response regulators"/>
    <property type="match status" value="1"/>
</dbReference>
<proteinExistence type="predicted"/>
<dbReference type="GO" id="GO:0003677">
    <property type="term" value="F:DNA binding"/>
    <property type="evidence" value="ECO:0007669"/>
    <property type="project" value="InterPro"/>
</dbReference>
<dbReference type="EMBL" id="BMNK01000019">
    <property type="protein sequence ID" value="GGP15636.1"/>
    <property type="molecule type" value="Genomic_DNA"/>
</dbReference>
<dbReference type="RefSeq" id="WP_189143610.1">
    <property type="nucleotide sequence ID" value="NZ_BMNK01000019.1"/>
</dbReference>
<evidence type="ECO:0000313" key="4">
    <source>
        <dbReference type="EMBL" id="GGP15636.1"/>
    </source>
</evidence>
<dbReference type="InterPro" id="IPR005158">
    <property type="entry name" value="BTAD"/>
</dbReference>
<dbReference type="Gene3D" id="1.10.10.10">
    <property type="entry name" value="Winged helix-like DNA-binding domain superfamily/Winged helix DNA-binding domain"/>
    <property type="match status" value="1"/>
</dbReference>
<evidence type="ECO:0000259" key="3">
    <source>
        <dbReference type="SMART" id="SM01043"/>
    </source>
</evidence>
<dbReference type="InterPro" id="IPR027417">
    <property type="entry name" value="P-loop_NTPase"/>
</dbReference>
<dbReference type="Gene3D" id="1.25.40.10">
    <property type="entry name" value="Tetratricopeptide repeat domain"/>
    <property type="match status" value="1"/>
</dbReference>
<comment type="caution">
    <text evidence="4">The sequence shown here is derived from an EMBL/GenBank/DDBJ whole genome shotgun (WGS) entry which is preliminary data.</text>
</comment>
<dbReference type="GO" id="GO:0006355">
    <property type="term" value="P:regulation of DNA-templated transcription"/>
    <property type="evidence" value="ECO:0007669"/>
    <property type="project" value="InterPro"/>
</dbReference>
<dbReference type="Pfam" id="PF03704">
    <property type="entry name" value="BTAD"/>
    <property type="match status" value="1"/>
</dbReference>
<dbReference type="InterPro" id="IPR011990">
    <property type="entry name" value="TPR-like_helical_dom_sf"/>
</dbReference>
<reference evidence="4" key="1">
    <citation type="journal article" date="2014" name="Int. J. Syst. Evol. Microbiol.">
        <title>Complete genome sequence of Corynebacterium casei LMG S-19264T (=DSM 44701T), isolated from a smear-ripened cheese.</title>
        <authorList>
            <consortium name="US DOE Joint Genome Institute (JGI-PGF)"/>
            <person name="Walter F."/>
            <person name="Albersmeier A."/>
            <person name="Kalinowski J."/>
            <person name="Ruckert C."/>
        </authorList>
    </citation>
    <scope>NUCLEOTIDE SEQUENCE</scope>
    <source>
        <strain evidence="4">CGMCC 4.7430</strain>
    </source>
</reference>
<reference evidence="4" key="2">
    <citation type="submission" date="2020-09" db="EMBL/GenBank/DDBJ databases">
        <authorList>
            <person name="Sun Q."/>
            <person name="Zhou Y."/>
        </authorList>
    </citation>
    <scope>NUCLEOTIDE SEQUENCE</scope>
    <source>
        <strain evidence="4">CGMCC 4.7430</strain>
    </source>
</reference>
<keyword evidence="5" id="KW-1185">Reference proteome</keyword>
<sequence length="595" mass="63489">MSEEYVAVLGTVGLMRDGVLHTPRAPLLRALLGLLGAGQAPLSPEYLMGVLWRHDPPHDPRSALHLAMSRLRNYLRANGTQIGVATTDAGYRLDAGRTDLVLFREWTAGSGASFEALSRALDLWRGRPFANVPGKRCDSRLVDVLLSERDAVTIRAARAALDQGAAAAAVALAEPLCHAESLDEAAHAVLIEALVAAGRQGAAALVYDEIRRRLAAELGIGPGTLLRQAHLACLDEPPRHDGRGACRARRPAMDHLLGRQEELARMAELLAGHRVVTIIGPPGVGKASFAARFAADAAGLGFAGVHHLRLAEPAAHGPAQEGIQVQEAVQEPGDSMLVIDSGPCSSGRVRGVVERLIRERGPRAVLVAAVRPLGISGEVIWALRPLDPASAELLFRRRAGEAVPGLALAEREQPYVRELCRQADGLPAVVESLASLLRTFPPRELARHAAANLGALIDGANPPAARFTAGLDRVWHELTAPQRAMLLRLAVLRRDFGLEDIGTDCTQEAGRPVQAGTVLNSLVALVDCGLVLPFEAGASRRYRLLDPIRAMIVHRYAAQAALTAVGPPQAGGRAWWDSIRTGRPVSELSLIRSDC</sequence>
<dbReference type="InterPro" id="IPR051677">
    <property type="entry name" value="AfsR-DnrI-RedD_regulator"/>
</dbReference>
<dbReference type="Proteomes" id="UP000660745">
    <property type="component" value="Unassembled WGS sequence"/>
</dbReference>
<evidence type="ECO:0000256" key="1">
    <source>
        <dbReference type="ARBA" id="ARBA00023015"/>
    </source>
</evidence>
<protein>
    <recommendedName>
        <fullName evidence="3">Bacterial transcriptional activator domain-containing protein</fullName>
    </recommendedName>
</protein>
<evidence type="ECO:0000256" key="2">
    <source>
        <dbReference type="ARBA" id="ARBA00023163"/>
    </source>
</evidence>
<dbReference type="SMART" id="SM01043">
    <property type="entry name" value="BTAD"/>
    <property type="match status" value="1"/>
</dbReference>
<evidence type="ECO:0000313" key="5">
    <source>
        <dbReference type="Proteomes" id="UP000660745"/>
    </source>
</evidence>
<feature type="domain" description="Bacterial transcriptional activator" evidence="3">
    <location>
        <begin position="98"/>
        <end position="234"/>
    </location>
</feature>
<dbReference type="SUPFAM" id="SSF52540">
    <property type="entry name" value="P-loop containing nucleoside triphosphate hydrolases"/>
    <property type="match status" value="1"/>
</dbReference>
<keyword evidence="2" id="KW-0804">Transcription</keyword>
<name>A0A918AC44_9ACTN</name>